<accession>A0A9P4SA69</accession>
<dbReference type="Gene3D" id="3.40.50.11960">
    <property type="match status" value="1"/>
</dbReference>
<evidence type="ECO:0000313" key="2">
    <source>
        <dbReference type="EMBL" id="KAF2838025.1"/>
    </source>
</evidence>
<feature type="non-terminal residue" evidence="2">
    <location>
        <position position="1"/>
    </location>
</feature>
<feature type="coiled-coil region" evidence="1">
    <location>
        <begin position="221"/>
        <end position="248"/>
    </location>
</feature>
<dbReference type="EMBL" id="MU006097">
    <property type="protein sequence ID" value="KAF2838025.1"/>
    <property type="molecule type" value="Genomic_DNA"/>
</dbReference>
<name>A0A9P4SA69_9PEZI</name>
<dbReference type="GO" id="GO:0016192">
    <property type="term" value="P:vesicle-mediated transport"/>
    <property type="evidence" value="ECO:0007669"/>
    <property type="project" value="InterPro"/>
</dbReference>
<organism evidence="2 3">
    <name type="scientific">Patellaria atrata CBS 101060</name>
    <dbReference type="NCBI Taxonomy" id="1346257"/>
    <lineage>
        <taxon>Eukaryota</taxon>
        <taxon>Fungi</taxon>
        <taxon>Dikarya</taxon>
        <taxon>Ascomycota</taxon>
        <taxon>Pezizomycotina</taxon>
        <taxon>Dothideomycetes</taxon>
        <taxon>Dothideomycetes incertae sedis</taxon>
        <taxon>Patellariales</taxon>
        <taxon>Patellariaceae</taxon>
        <taxon>Patellaria</taxon>
    </lineage>
</organism>
<dbReference type="Proteomes" id="UP000799429">
    <property type="component" value="Unassembled WGS sequence"/>
</dbReference>
<gene>
    <name evidence="2" type="ORF">M501DRAFT_906479</name>
</gene>
<dbReference type="PANTHER" id="PTHR28043:SF1">
    <property type="entry name" value="INCREASED RECOMBINATION CENTERS PROTEIN 6"/>
    <property type="match status" value="1"/>
</dbReference>
<evidence type="ECO:0000256" key="1">
    <source>
        <dbReference type="SAM" id="Coils"/>
    </source>
</evidence>
<keyword evidence="1" id="KW-0175">Coiled coil</keyword>
<reference evidence="2" key="1">
    <citation type="journal article" date="2020" name="Stud. Mycol.">
        <title>101 Dothideomycetes genomes: a test case for predicting lifestyles and emergence of pathogens.</title>
        <authorList>
            <person name="Haridas S."/>
            <person name="Albert R."/>
            <person name="Binder M."/>
            <person name="Bloem J."/>
            <person name="Labutti K."/>
            <person name="Salamov A."/>
            <person name="Andreopoulos B."/>
            <person name="Baker S."/>
            <person name="Barry K."/>
            <person name="Bills G."/>
            <person name="Bluhm B."/>
            <person name="Cannon C."/>
            <person name="Castanera R."/>
            <person name="Culley D."/>
            <person name="Daum C."/>
            <person name="Ezra D."/>
            <person name="Gonzalez J."/>
            <person name="Henrissat B."/>
            <person name="Kuo A."/>
            <person name="Liang C."/>
            <person name="Lipzen A."/>
            <person name="Lutzoni F."/>
            <person name="Magnuson J."/>
            <person name="Mondo S."/>
            <person name="Nolan M."/>
            <person name="Ohm R."/>
            <person name="Pangilinan J."/>
            <person name="Park H.-J."/>
            <person name="Ramirez L."/>
            <person name="Alfaro M."/>
            <person name="Sun H."/>
            <person name="Tritt A."/>
            <person name="Yoshinaga Y."/>
            <person name="Zwiers L.-H."/>
            <person name="Turgeon B."/>
            <person name="Goodwin S."/>
            <person name="Spatafora J."/>
            <person name="Crous P."/>
            <person name="Grigoriev I."/>
        </authorList>
    </citation>
    <scope>NUCLEOTIDE SEQUENCE</scope>
    <source>
        <strain evidence="2">CBS 101060</strain>
    </source>
</reference>
<protein>
    <recommendedName>
        <fullName evidence="4">Alpha/gamma-adaptin-binding protein p34</fullName>
    </recommendedName>
</protein>
<dbReference type="AlphaFoldDB" id="A0A9P4SA69"/>
<comment type="caution">
    <text evidence="2">The sequence shown here is derived from an EMBL/GenBank/DDBJ whole genome shotgun (WGS) entry which is preliminary data.</text>
</comment>
<evidence type="ECO:0008006" key="4">
    <source>
        <dbReference type="Google" id="ProtNLM"/>
    </source>
</evidence>
<dbReference type="Pfam" id="PF10199">
    <property type="entry name" value="Adaptin_binding"/>
    <property type="match status" value="1"/>
</dbReference>
<evidence type="ECO:0000313" key="3">
    <source>
        <dbReference type="Proteomes" id="UP000799429"/>
    </source>
</evidence>
<dbReference type="InterPro" id="IPR034627">
    <property type="entry name" value="Irc6"/>
</dbReference>
<dbReference type="OrthoDB" id="10261384at2759"/>
<proteinExistence type="predicted"/>
<feature type="non-terminal residue" evidence="2">
    <location>
        <position position="268"/>
    </location>
</feature>
<dbReference type="GO" id="GO:0030674">
    <property type="term" value="F:protein-macromolecule adaptor activity"/>
    <property type="evidence" value="ECO:0007669"/>
    <property type="project" value="TreeGrafter"/>
</dbReference>
<sequence length="268" mass="29917">LTGSVPTLTTSSLAGSSHSLELCTRYYTTTVPIWIDELTTPALWTAEFLKPEAIEVIRAVGAWIYVFRAPSSEEEWRVHIEGMRGVREVVEKGMGAEGWDGVMLAVAMGQTSKPALEREVEVWEDECRECGFEYVDGMARGRNELGESRGVERVREALEANEWETDDIEDLDDFGELVDSDDMLHGDVEEFSSMFPAAEADMKSSLLGTIRAEASDTGGIEENEAHQVENLERMMQQLQAIREKGADLPELQRKKYAAKAVSNLMKSM</sequence>
<dbReference type="PANTHER" id="PTHR28043">
    <property type="entry name" value="INCREASED RECOMBINATION CENTERS PROTEIN 6"/>
    <property type="match status" value="1"/>
</dbReference>
<keyword evidence="3" id="KW-1185">Reference proteome</keyword>